<sequence length="307" mass="34019">MAPATTIDVQSPAVAEAGPGLDSKSAIFNRKGTDLKSMAVGAQTKDGRSSVPTIPDFKTKEEEQRYCKEHLAAAFRIFAARGYDEGVAGHMSLRDPIQPDYFWINPYAMHFADIRVSDLVCVNEEAEIISGNHAVNAAGFSIHSEIHKAHPWINAVCHAHTIYGKAYSVFGKKLPAMMQDSLRFYDSHSVNRDYGGVVLSSEEGKNIAASLGPQDKVCILQNHGLLSVGETIDEAAYWFICFDKCCQSQLMIDAVVSAKGEGYQPKEVDHETAFFTEQRIGTRHRGWLNFQPYYTNMLKQTNGDFLT</sequence>
<reference evidence="2" key="1">
    <citation type="submission" date="2020-03" db="EMBL/GenBank/DDBJ databases">
        <title>Draft Genome Sequence of Cylindrodendrum hubeiense.</title>
        <authorList>
            <person name="Buettner E."/>
            <person name="Kellner H."/>
        </authorList>
    </citation>
    <scope>NUCLEOTIDE SEQUENCE</scope>
    <source>
        <strain evidence="2">IHI 201604</strain>
    </source>
</reference>
<organism evidence="2 3">
    <name type="scientific">Cylindrodendrum hubeiense</name>
    <dbReference type="NCBI Taxonomy" id="595255"/>
    <lineage>
        <taxon>Eukaryota</taxon>
        <taxon>Fungi</taxon>
        <taxon>Dikarya</taxon>
        <taxon>Ascomycota</taxon>
        <taxon>Pezizomycotina</taxon>
        <taxon>Sordariomycetes</taxon>
        <taxon>Hypocreomycetidae</taxon>
        <taxon>Hypocreales</taxon>
        <taxon>Nectriaceae</taxon>
        <taxon>Cylindrodendrum</taxon>
    </lineage>
</organism>
<dbReference type="PANTHER" id="PTHR10672:SF39">
    <property type="entry name" value="CLASS II ALDOLASE_ADDUCIN N-TERMINAL DOMAIN-CONTAINING PROTEIN"/>
    <property type="match status" value="1"/>
</dbReference>
<dbReference type="Gene3D" id="3.40.225.10">
    <property type="entry name" value="Class II aldolase/adducin N-terminal domain"/>
    <property type="match status" value="1"/>
</dbReference>
<dbReference type="Proteomes" id="UP000722485">
    <property type="component" value="Unassembled WGS sequence"/>
</dbReference>
<dbReference type="FunFam" id="3.40.225.10:FF:000009">
    <property type="entry name" value="Class II aldolase/adducin N-terminal"/>
    <property type="match status" value="1"/>
</dbReference>
<dbReference type="InterPro" id="IPR051017">
    <property type="entry name" value="Aldolase-II_Adducin_sf"/>
</dbReference>
<dbReference type="NCBIfam" id="NF004855">
    <property type="entry name" value="PRK06208.1"/>
    <property type="match status" value="1"/>
</dbReference>
<gene>
    <name evidence="2" type="ORF">G7Z17_g5207</name>
</gene>
<name>A0A9P5HDD1_9HYPO</name>
<dbReference type="GO" id="GO:0051015">
    <property type="term" value="F:actin filament binding"/>
    <property type="evidence" value="ECO:0007669"/>
    <property type="project" value="TreeGrafter"/>
</dbReference>
<dbReference type="InterPro" id="IPR001303">
    <property type="entry name" value="Aldolase_II/adducin_N"/>
</dbReference>
<dbReference type="PANTHER" id="PTHR10672">
    <property type="entry name" value="ADDUCIN"/>
    <property type="match status" value="1"/>
</dbReference>
<evidence type="ECO:0000259" key="1">
    <source>
        <dbReference type="SMART" id="SM01007"/>
    </source>
</evidence>
<evidence type="ECO:0000313" key="2">
    <source>
        <dbReference type="EMBL" id="KAF7551160.1"/>
    </source>
</evidence>
<dbReference type="SMART" id="SM01007">
    <property type="entry name" value="Aldolase_II"/>
    <property type="match status" value="1"/>
</dbReference>
<accession>A0A9P5HDD1</accession>
<proteinExistence type="predicted"/>
<keyword evidence="3" id="KW-1185">Reference proteome</keyword>
<dbReference type="OrthoDB" id="3238794at2759"/>
<feature type="domain" description="Class II aldolase/adducin N-terminal" evidence="1">
    <location>
        <begin position="69"/>
        <end position="250"/>
    </location>
</feature>
<dbReference type="SUPFAM" id="SSF53639">
    <property type="entry name" value="AraD/HMP-PK domain-like"/>
    <property type="match status" value="1"/>
</dbReference>
<dbReference type="AlphaFoldDB" id="A0A9P5HDD1"/>
<dbReference type="GO" id="GO:0005856">
    <property type="term" value="C:cytoskeleton"/>
    <property type="evidence" value="ECO:0007669"/>
    <property type="project" value="TreeGrafter"/>
</dbReference>
<dbReference type="EMBL" id="JAANBB010000083">
    <property type="protein sequence ID" value="KAF7551160.1"/>
    <property type="molecule type" value="Genomic_DNA"/>
</dbReference>
<evidence type="ECO:0000313" key="3">
    <source>
        <dbReference type="Proteomes" id="UP000722485"/>
    </source>
</evidence>
<dbReference type="InterPro" id="IPR036409">
    <property type="entry name" value="Aldolase_II/adducin_N_sf"/>
</dbReference>
<protein>
    <recommendedName>
        <fullName evidence="1">Class II aldolase/adducin N-terminal domain-containing protein</fullName>
    </recommendedName>
</protein>
<dbReference type="Pfam" id="PF00596">
    <property type="entry name" value="Aldolase_II"/>
    <property type="match status" value="1"/>
</dbReference>
<comment type="caution">
    <text evidence="2">The sequence shown here is derived from an EMBL/GenBank/DDBJ whole genome shotgun (WGS) entry which is preliminary data.</text>
</comment>